<evidence type="ECO:0000313" key="1">
    <source>
        <dbReference type="EMBL" id="GAW83331.1"/>
    </source>
</evidence>
<gene>
    <name evidence="1" type="ORF">PGO_141250</name>
</gene>
<organism evidence="1 2">
    <name type="scientific">Plasmodium gonderi</name>
    <dbReference type="NCBI Taxonomy" id="77519"/>
    <lineage>
        <taxon>Eukaryota</taxon>
        <taxon>Sar</taxon>
        <taxon>Alveolata</taxon>
        <taxon>Apicomplexa</taxon>
        <taxon>Aconoidasida</taxon>
        <taxon>Haemosporida</taxon>
        <taxon>Plasmodiidae</taxon>
        <taxon>Plasmodium</taxon>
        <taxon>Plasmodium (Plasmodium)</taxon>
    </lineage>
</organism>
<accession>A0A1Y1JLL3</accession>
<dbReference type="Proteomes" id="UP000195521">
    <property type="component" value="Unassembled WGS sequence"/>
</dbReference>
<name>A0A1Y1JLL3_PLAGO</name>
<comment type="caution">
    <text evidence="1">The sequence shown here is derived from an EMBL/GenBank/DDBJ whole genome shotgun (WGS) entry which is preliminary data.</text>
</comment>
<dbReference type="OMA" id="SVIWHGS"/>
<keyword evidence="2" id="KW-1185">Reference proteome</keyword>
<evidence type="ECO:0008006" key="3">
    <source>
        <dbReference type="Google" id="ProtNLM"/>
    </source>
</evidence>
<evidence type="ECO:0000313" key="2">
    <source>
        <dbReference type="Proteomes" id="UP000195521"/>
    </source>
</evidence>
<dbReference type="EMBL" id="BDQF01000015">
    <property type="protein sequence ID" value="GAW83331.1"/>
    <property type="molecule type" value="Genomic_DNA"/>
</dbReference>
<dbReference type="AlphaFoldDB" id="A0A1Y1JLL3"/>
<reference evidence="2" key="1">
    <citation type="submission" date="2017-04" db="EMBL/GenBank/DDBJ databases">
        <title>Plasmodium gonderi genome.</title>
        <authorList>
            <person name="Arisue N."/>
            <person name="Honma H."/>
            <person name="Kawai S."/>
            <person name="Tougan T."/>
            <person name="Tanabe K."/>
            <person name="Horii T."/>
        </authorList>
    </citation>
    <scope>NUCLEOTIDE SEQUENCE [LARGE SCALE GENOMIC DNA]</scope>
    <source>
        <strain evidence="2">ATCC 30045</strain>
    </source>
</reference>
<dbReference type="RefSeq" id="XP_028545920.1">
    <property type="nucleotide sequence ID" value="XM_028690119.1"/>
</dbReference>
<dbReference type="GeneID" id="39750074"/>
<dbReference type="OrthoDB" id="5307821at2759"/>
<sequence length="262" mass="31390">MGSVMKKWDMMKPQISLAFQWTKKHFHNLSIRNDVKYKNLDTHQMYFMFNQLRGKKNRKKRERVNLNDEQKRTKLKIPPVRLEDRTTVCEPPSVISKNIKKEIMKVCVGKEKTKRHFKFRNKYRIRKLLSLTHDKENIKDKRKNPSTFITPLTKLQHESTLPRTLNHDRFSFPHSFQYSVIWHGSSTVDQEEDNICFFSSYISDLSLTAREKKKIREILGEERVDLKNEMVFLESNFFNTYNHNAAYLGDVVQFLMKRVKSL</sequence>
<protein>
    <recommendedName>
        <fullName evidence="3">Mitochondrial ribosomal protein S35</fullName>
    </recommendedName>
</protein>
<proteinExistence type="predicted"/>